<evidence type="ECO:0000313" key="1">
    <source>
        <dbReference type="EMBL" id="JAH01311.1"/>
    </source>
</evidence>
<accession>A0A0E9P9I4</accession>
<dbReference type="EMBL" id="GBXM01107266">
    <property type="protein sequence ID" value="JAH01311.1"/>
    <property type="molecule type" value="Transcribed_RNA"/>
</dbReference>
<sequence>MNVHPVALSYNFMLQHQLK</sequence>
<protein>
    <submittedName>
        <fullName evidence="1">Uncharacterized protein</fullName>
    </submittedName>
</protein>
<reference evidence="1" key="1">
    <citation type="submission" date="2014-11" db="EMBL/GenBank/DDBJ databases">
        <authorList>
            <person name="Amaro Gonzalez C."/>
        </authorList>
    </citation>
    <scope>NUCLEOTIDE SEQUENCE</scope>
</reference>
<dbReference type="AlphaFoldDB" id="A0A0E9P9I4"/>
<reference evidence="1" key="2">
    <citation type="journal article" date="2015" name="Fish Shellfish Immunol.">
        <title>Early steps in the European eel (Anguilla anguilla)-Vibrio vulnificus interaction in the gills: Role of the RtxA13 toxin.</title>
        <authorList>
            <person name="Callol A."/>
            <person name="Pajuelo D."/>
            <person name="Ebbesson L."/>
            <person name="Teles M."/>
            <person name="MacKenzie S."/>
            <person name="Amaro C."/>
        </authorList>
    </citation>
    <scope>NUCLEOTIDE SEQUENCE</scope>
</reference>
<organism evidence="1">
    <name type="scientific">Anguilla anguilla</name>
    <name type="common">European freshwater eel</name>
    <name type="synonym">Muraena anguilla</name>
    <dbReference type="NCBI Taxonomy" id="7936"/>
    <lineage>
        <taxon>Eukaryota</taxon>
        <taxon>Metazoa</taxon>
        <taxon>Chordata</taxon>
        <taxon>Craniata</taxon>
        <taxon>Vertebrata</taxon>
        <taxon>Euteleostomi</taxon>
        <taxon>Actinopterygii</taxon>
        <taxon>Neopterygii</taxon>
        <taxon>Teleostei</taxon>
        <taxon>Anguilliformes</taxon>
        <taxon>Anguillidae</taxon>
        <taxon>Anguilla</taxon>
    </lineage>
</organism>
<proteinExistence type="predicted"/>
<name>A0A0E9P9I4_ANGAN</name>